<protein>
    <recommendedName>
        <fullName evidence="1">Transglutaminase-like domain-containing protein</fullName>
    </recommendedName>
</protein>
<dbReference type="InterPro" id="IPR002931">
    <property type="entry name" value="Transglutaminase-like"/>
</dbReference>
<organism evidence="2 3">
    <name type="scientific">Chryseolinea lacunae</name>
    <dbReference type="NCBI Taxonomy" id="2801331"/>
    <lineage>
        <taxon>Bacteria</taxon>
        <taxon>Pseudomonadati</taxon>
        <taxon>Bacteroidota</taxon>
        <taxon>Cytophagia</taxon>
        <taxon>Cytophagales</taxon>
        <taxon>Fulvivirgaceae</taxon>
        <taxon>Chryseolinea</taxon>
    </lineage>
</organism>
<dbReference type="SMART" id="SM00460">
    <property type="entry name" value="TGc"/>
    <property type="match status" value="1"/>
</dbReference>
<proteinExistence type="predicted"/>
<dbReference type="SUPFAM" id="SSF54001">
    <property type="entry name" value="Cysteine proteinases"/>
    <property type="match status" value="1"/>
</dbReference>
<gene>
    <name evidence="2" type="ORF">JI741_01445</name>
</gene>
<dbReference type="Pfam" id="PF01841">
    <property type="entry name" value="Transglut_core"/>
    <property type="match status" value="1"/>
</dbReference>
<dbReference type="RefSeq" id="WP_202006822.1">
    <property type="nucleotide sequence ID" value="NZ_JAERRB010000001.1"/>
</dbReference>
<feature type="domain" description="Transglutaminase-like" evidence="1">
    <location>
        <begin position="116"/>
        <end position="182"/>
    </location>
</feature>
<name>A0ABS1KKV3_9BACT</name>
<dbReference type="Gene3D" id="3.10.620.30">
    <property type="match status" value="1"/>
</dbReference>
<comment type="caution">
    <text evidence="2">The sequence shown here is derived from an EMBL/GenBank/DDBJ whole genome shotgun (WGS) entry which is preliminary data.</text>
</comment>
<keyword evidence="3" id="KW-1185">Reference proteome</keyword>
<sequence>MKAPVFLLCIVLVSVGVVLKAQVSDFAHVDFRKADSVAALYPNHSLHDLRSLALKLTSPLPTDVEKFRAIYMWTCNNIENDYELYLKNKFERERLTTLEDLKAWNAKFNPTVFDALLNKHRTVCTGYAHLLRELCLRANLTCVIVDGYGRTAVANIGGKGIPNHSWSAVKFNGKWYLCDATWSSGAIDTEQGNFVKKYDASYFLAEPSLFVRNHYPLDSSWMLLKNKPTLAEFLNRPLTYTGIYSYEINQLSPETYRITALKGQPVLFQFKTNGEAPIRSVQLNISRAGNLRVAHPKPYLTSEGLYSVQHTFTSKGAYQVQVLLNAAYAFSYAVEIH</sequence>
<dbReference type="Proteomes" id="UP000613030">
    <property type="component" value="Unassembled WGS sequence"/>
</dbReference>
<reference evidence="2 3" key="1">
    <citation type="submission" date="2021-01" db="EMBL/GenBank/DDBJ databases">
        <title>Chryseolinea sp. Jin1 Genome sequencing and assembly.</title>
        <authorList>
            <person name="Kim I."/>
        </authorList>
    </citation>
    <scope>NUCLEOTIDE SEQUENCE [LARGE SCALE GENOMIC DNA]</scope>
    <source>
        <strain evidence="2 3">Jin1</strain>
    </source>
</reference>
<dbReference type="PANTHER" id="PTHR46333:SF2">
    <property type="entry name" value="CYTOKINESIS PROTEIN 3"/>
    <property type="match status" value="1"/>
</dbReference>
<dbReference type="PANTHER" id="PTHR46333">
    <property type="entry name" value="CYTOKINESIS PROTEIN 3"/>
    <property type="match status" value="1"/>
</dbReference>
<evidence type="ECO:0000313" key="2">
    <source>
        <dbReference type="EMBL" id="MBL0739857.1"/>
    </source>
</evidence>
<dbReference type="InterPro" id="IPR038765">
    <property type="entry name" value="Papain-like_cys_pep_sf"/>
</dbReference>
<dbReference type="InterPro" id="IPR052557">
    <property type="entry name" value="CAP/Cytokinesis_protein"/>
</dbReference>
<accession>A0ABS1KKV3</accession>
<dbReference type="EMBL" id="JAERRB010000001">
    <property type="protein sequence ID" value="MBL0739857.1"/>
    <property type="molecule type" value="Genomic_DNA"/>
</dbReference>
<evidence type="ECO:0000259" key="1">
    <source>
        <dbReference type="SMART" id="SM00460"/>
    </source>
</evidence>
<evidence type="ECO:0000313" key="3">
    <source>
        <dbReference type="Proteomes" id="UP000613030"/>
    </source>
</evidence>